<dbReference type="GO" id="GO:0008320">
    <property type="term" value="F:protein transmembrane transporter activity"/>
    <property type="evidence" value="ECO:0007669"/>
    <property type="project" value="InterPro"/>
</dbReference>
<dbReference type="GO" id="GO:0006886">
    <property type="term" value="P:intracellular protein transport"/>
    <property type="evidence" value="ECO:0007669"/>
    <property type="project" value="InterPro"/>
</dbReference>
<evidence type="ECO:0000256" key="5">
    <source>
        <dbReference type="ARBA" id="ARBA00022824"/>
    </source>
</evidence>
<dbReference type="RefSeq" id="XP_042998931.1">
    <property type="nucleotide sequence ID" value="XM_043142998.1"/>
</dbReference>
<organism evidence="10 13">
    <name type="scientific">Ustilaginoidea virens</name>
    <name type="common">Rice false smut fungus</name>
    <name type="synonym">Villosiclava virens</name>
    <dbReference type="NCBI Taxonomy" id="1159556"/>
    <lineage>
        <taxon>Eukaryota</taxon>
        <taxon>Fungi</taxon>
        <taxon>Dikarya</taxon>
        <taxon>Ascomycota</taxon>
        <taxon>Pezizomycotina</taxon>
        <taxon>Sordariomycetes</taxon>
        <taxon>Hypocreomycetidae</taxon>
        <taxon>Hypocreales</taxon>
        <taxon>Clavicipitaceae</taxon>
        <taxon>Ustilaginoidea</taxon>
    </lineage>
</organism>
<name>A0A1B5L1D0_USTVR</name>
<evidence type="ECO:0000313" key="12">
    <source>
        <dbReference type="Proteomes" id="UP000027002"/>
    </source>
</evidence>
<sequence length="70" mass="7647">MADQIQELVEAPSQFVKDGVQFMNKCQKPDQKEFVKICQAVGTGFVIMGVVGYVVKLIHIPINQILVGGA</sequence>
<keyword evidence="5" id="KW-0256">Endoplasmic reticulum</keyword>
<evidence type="ECO:0000256" key="9">
    <source>
        <dbReference type="ARBA" id="ARBA00023136"/>
    </source>
</evidence>
<dbReference type="HAMAP" id="MF_00422">
    <property type="entry name" value="SecE"/>
    <property type="match status" value="1"/>
</dbReference>
<evidence type="ECO:0000256" key="2">
    <source>
        <dbReference type="ARBA" id="ARBA00008274"/>
    </source>
</evidence>
<dbReference type="NCBIfam" id="TIGR00327">
    <property type="entry name" value="secE_euk_arch"/>
    <property type="match status" value="1"/>
</dbReference>
<dbReference type="EMBL" id="CP072756">
    <property type="protein sequence ID" value="QUC21258.1"/>
    <property type="molecule type" value="Genomic_DNA"/>
</dbReference>
<dbReference type="Proteomes" id="UP000054053">
    <property type="component" value="Unassembled WGS sequence"/>
</dbReference>
<dbReference type="PANTHER" id="PTHR12309">
    <property type="entry name" value="SEC61 GAMMA SUBUNIT"/>
    <property type="match status" value="1"/>
</dbReference>
<dbReference type="Gene3D" id="1.20.5.820">
    <property type="entry name" value="Preprotein translocase SecE subunit"/>
    <property type="match status" value="1"/>
</dbReference>
<keyword evidence="3" id="KW-0813">Transport</keyword>
<dbReference type="PROSITE" id="PS01067">
    <property type="entry name" value="SECE_SEC61G"/>
    <property type="match status" value="1"/>
</dbReference>
<dbReference type="EMBL" id="BBTG02000052">
    <property type="protein sequence ID" value="GAO17236.1"/>
    <property type="molecule type" value="Genomic_DNA"/>
</dbReference>
<keyword evidence="6" id="KW-0653">Protein transport</keyword>
<dbReference type="GO" id="GO:0005789">
    <property type="term" value="C:endoplasmic reticulum membrane"/>
    <property type="evidence" value="ECO:0007669"/>
    <property type="project" value="UniProtKB-SubCell"/>
</dbReference>
<dbReference type="AlphaFoldDB" id="A0A1B5L1D0"/>
<dbReference type="InterPro" id="IPR023391">
    <property type="entry name" value="Prot_translocase_SecE_dom_sf"/>
</dbReference>
<dbReference type="GO" id="GO:0006605">
    <property type="term" value="P:protein targeting"/>
    <property type="evidence" value="ECO:0007669"/>
    <property type="project" value="InterPro"/>
</dbReference>
<keyword evidence="12" id="KW-1185">Reference proteome</keyword>
<dbReference type="InterPro" id="IPR001901">
    <property type="entry name" value="Translocase_SecE/Sec61-g"/>
</dbReference>
<comment type="similarity">
    <text evidence="2">Belongs to the SecE/SEC61-gamma family.</text>
</comment>
<dbReference type="Pfam" id="PF00584">
    <property type="entry name" value="SecE"/>
    <property type="match status" value="1"/>
</dbReference>
<keyword evidence="8" id="KW-0811">Translocation</keyword>
<reference evidence="11" key="3">
    <citation type="submission" date="2020-03" db="EMBL/GenBank/DDBJ databases">
        <title>A mixture of massive structural variations and highly conserved coding sequences in Ustilaginoidea virens genome.</title>
        <authorList>
            <person name="Zhang K."/>
            <person name="Zhao Z."/>
            <person name="Zhang Z."/>
            <person name="Li Y."/>
            <person name="Hsiang T."/>
            <person name="Sun W."/>
        </authorList>
    </citation>
    <scope>NUCLEOTIDE SEQUENCE</scope>
    <source>
        <strain evidence="11">UV-8b</strain>
    </source>
</reference>
<comment type="subcellular location">
    <subcellularLocation>
        <location evidence="1">Endoplasmic reticulum membrane</location>
        <topology evidence="1">Single-pass membrane protein</topology>
    </subcellularLocation>
</comment>
<reference evidence="10" key="1">
    <citation type="journal article" date="2016" name="Genome Announc.">
        <title>Genome Sequence of Ustilaginoidea virens IPU010, a Rice Pathogenic Fungus Causing False Smut.</title>
        <authorList>
            <person name="Kumagai T."/>
            <person name="Ishii T."/>
            <person name="Terai G."/>
            <person name="Umemura M."/>
            <person name="Machida M."/>
            <person name="Asai K."/>
        </authorList>
    </citation>
    <scope>NUCLEOTIDE SEQUENCE [LARGE SCALE GENOMIC DNA]</scope>
    <source>
        <strain evidence="10">IPU010</strain>
    </source>
</reference>
<evidence type="ECO:0000256" key="1">
    <source>
        <dbReference type="ARBA" id="ARBA00004389"/>
    </source>
</evidence>
<evidence type="ECO:0000313" key="10">
    <source>
        <dbReference type="EMBL" id="GAO17236.1"/>
    </source>
</evidence>
<evidence type="ECO:0000256" key="7">
    <source>
        <dbReference type="ARBA" id="ARBA00022989"/>
    </source>
</evidence>
<evidence type="ECO:0000313" key="13">
    <source>
        <dbReference type="Proteomes" id="UP000054053"/>
    </source>
</evidence>
<protein>
    <submittedName>
        <fullName evidence="10">Uncharacterized protein</fullName>
    </submittedName>
</protein>
<dbReference type="KEGG" id="uvi:66066278"/>
<keyword evidence="9" id="KW-0472">Membrane</keyword>
<accession>A0A1B5L1D0</accession>
<reference evidence="13" key="2">
    <citation type="journal article" date="2016" name="Genome Announc.">
        <title>Genome sequence of Ustilaginoidea virens IPU010, a rice pathogenic fungus causing false smut.</title>
        <authorList>
            <person name="Kumagai T."/>
            <person name="Ishii T."/>
            <person name="Terai G."/>
            <person name="Umemura M."/>
            <person name="Machida M."/>
            <person name="Asai K."/>
        </authorList>
    </citation>
    <scope>NUCLEOTIDE SEQUENCE [LARGE SCALE GENOMIC DNA]</scope>
    <source>
        <strain evidence="13">IPU010</strain>
    </source>
</reference>
<keyword evidence="7" id="KW-1133">Transmembrane helix</keyword>
<dbReference type="OrthoDB" id="2401875at2759"/>
<proteinExistence type="inferred from homology"/>
<evidence type="ECO:0000256" key="3">
    <source>
        <dbReference type="ARBA" id="ARBA00022448"/>
    </source>
</evidence>
<dbReference type="Proteomes" id="UP000027002">
    <property type="component" value="Chromosome 4"/>
</dbReference>
<dbReference type="InterPro" id="IPR008158">
    <property type="entry name" value="Translocase_Sec61-g"/>
</dbReference>
<dbReference type="GeneID" id="66066278"/>
<evidence type="ECO:0000256" key="8">
    <source>
        <dbReference type="ARBA" id="ARBA00023010"/>
    </source>
</evidence>
<gene>
    <name evidence="11" type="ORF">UV8b_05501</name>
    <name evidence="10" type="ORF">UVI_02057290</name>
</gene>
<dbReference type="SUPFAM" id="SSF103456">
    <property type="entry name" value="Preprotein translocase SecE subunit"/>
    <property type="match status" value="1"/>
</dbReference>
<evidence type="ECO:0000256" key="4">
    <source>
        <dbReference type="ARBA" id="ARBA00022692"/>
    </source>
</evidence>
<evidence type="ECO:0000313" key="11">
    <source>
        <dbReference type="EMBL" id="QUC21258.1"/>
    </source>
</evidence>
<evidence type="ECO:0000256" key="6">
    <source>
        <dbReference type="ARBA" id="ARBA00022927"/>
    </source>
</evidence>
<keyword evidence="4" id="KW-0812">Transmembrane</keyword>